<name>A0A2A2IA65_9BACI</name>
<dbReference type="InterPro" id="IPR007712">
    <property type="entry name" value="RelE/ParE_toxin"/>
</dbReference>
<dbReference type="PANTHER" id="PTHR33755">
    <property type="entry name" value="TOXIN PARE1-RELATED"/>
    <property type="match status" value="1"/>
</dbReference>
<dbReference type="Gene3D" id="3.30.2310.20">
    <property type="entry name" value="RelE-like"/>
    <property type="match status" value="1"/>
</dbReference>
<organism evidence="3 4">
    <name type="scientific">Virgibacillus profundi</name>
    <dbReference type="NCBI Taxonomy" id="2024555"/>
    <lineage>
        <taxon>Bacteria</taxon>
        <taxon>Bacillati</taxon>
        <taxon>Bacillota</taxon>
        <taxon>Bacilli</taxon>
        <taxon>Bacillales</taxon>
        <taxon>Bacillaceae</taxon>
        <taxon>Virgibacillus</taxon>
    </lineage>
</organism>
<sequence>MVIKRHHLILLTKESRRELMKNYNVELLPAADDDLDDIFNYILLDNPEAANEILDRIMTSLKHLEIFPYAGSKIMEESLNHFEFRMVISEPYIAFYRVIENTIYIYRILHGARDYIQILRNKR</sequence>
<keyword evidence="2" id="KW-1277">Toxin-antitoxin system</keyword>
<keyword evidence="4" id="KW-1185">Reference proteome</keyword>
<dbReference type="InterPro" id="IPR051803">
    <property type="entry name" value="TA_system_RelE-like_toxin"/>
</dbReference>
<dbReference type="AlphaFoldDB" id="A0A2A2IA65"/>
<dbReference type="Proteomes" id="UP000218887">
    <property type="component" value="Unassembled WGS sequence"/>
</dbReference>
<evidence type="ECO:0008006" key="5">
    <source>
        <dbReference type="Google" id="ProtNLM"/>
    </source>
</evidence>
<proteinExistence type="inferred from homology"/>
<evidence type="ECO:0000256" key="1">
    <source>
        <dbReference type="ARBA" id="ARBA00006226"/>
    </source>
</evidence>
<comment type="similarity">
    <text evidence="1">Belongs to the RelE toxin family.</text>
</comment>
<comment type="caution">
    <text evidence="3">The sequence shown here is derived from an EMBL/GenBank/DDBJ whole genome shotgun (WGS) entry which is preliminary data.</text>
</comment>
<evidence type="ECO:0000256" key="2">
    <source>
        <dbReference type="ARBA" id="ARBA00022649"/>
    </source>
</evidence>
<evidence type="ECO:0000313" key="4">
    <source>
        <dbReference type="Proteomes" id="UP000218887"/>
    </source>
</evidence>
<dbReference type="OrthoDB" id="362857at2"/>
<gene>
    <name evidence="3" type="ORF">CIL05_17515</name>
</gene>
<reference evidence="3 4" key="1">
    <citation type="submission" date="2017-08" db="EMBL/GenBank/DDBJ databases">
        <title>Virgibacillus indicus sp. nov. and Virgibacillus profoundi sp. nov, two moderately halophilic bacteria isolated from marine sediment by using the Microfluidic Streak Plate.</title>
        <authorList>
            <person name="Xu B."/>
            <person name="Hu B."/>
            <person name="Wang J."/>
            <person name="Zhu Y."/>
            <person name="Huang L."/>
            <person name="Du W."/>
            <person name="Huang Y."/>
        </authorList>
    </citation>
    <scope>NUCLEOTIDE SEQUENCE [LARGE SCALE GENOMIC DNA]</scope>
    <source>
        <strain evidence="3 4">IO3-P3-H5</strain>
    </source>
</reference>
<protein>
    <recommendedName>
        <fullName evidence="5">Plasmid stabilization protein</fullName>
    </recommendedName>
</protein>
<dbReference type="EMBL" id="NPOA01000014">
    <property type="protein sequence ID" value="PAV28174.1"/>
    <property type="molecule type" value="Genomic_DNA"/>
</dbReference>
<dbReference type="Pfam" id="PF05016">
    <property type="entry name" value="ParE_toxin"/>
    <property type="match status" value="1"/>
</dbReference>
<evidence type="ECO:0000313" key="3">
    <source>
        <dbReference type="EMBL" id="PAV28174.1"/>
    </source>
</evidence>
<accession>A0A2A2IA65</accession>
<dbReference type="InterPro" id="IPR035093">
    <property type="entry name" value="RelE/ParE_toxin_dom_sf"/>
</dbReference>